<dbReference type="EMBL" id="LCQD01000008">
    <property type="protein sequence ID" value="KKW12841.1"/>
    <property type="molecule type" value="Genomic_DNA"/>
</dbReference>
<reference evidence="1 2" key="1">
    <citation type="journal article" date="2015" name="Nature">
        <title>rRNA introns, odd ribosomes, and small enigmatic genomes across a large radiation of phyla.</title>
        <authorList>
            <person name="Brown C.T."/>
            <person name="Hug L.A."/>
            <person name="Thomas B.C."/>
            <person name="Sharon I."/>
            <person name="Castelle C.J."/>
            <person name="Singh A."/>
            <person name="Wilkins M.J."/>
            <person name="Williams K.H."/>
            <person name="Banfield J.F."/>
        </authorList>
    </citation>
    <scope>NUCLEOTIDE SEQUENCE [LARGE SCALE GENOMIC DNA]</scope>
</reference>
<proteinExistence type="predicted"/>
<accession>A0A0G1W267</accession>
<evidence type="ECO:0000313" key="1">
    <source>
        <dbReference type="EMBL" id="KKW12841.1"/>
    </source>
</evidence>
<sequence length="83" mass="9870">MRPWVVLYQTHWTGPARKVFQLTKDEYSTYREAEAEAVKQNTFFIEHQEGYAYRCIPAKKGESWDEALEKMYSERSSTKRASK</sequence>
<protein>
    <submittedName>
        <fullName evidence="1">Uncharacterized protein</fullName>
    </submittedName>
</protein>
<comment type="caution">
    <text evidence="1">The sequence shown here is derived from an EMBL/GenBank/DDBJ whole genome shotgun (WGS) entry which is preliminary data.</text>
</comment>
<name>A0A0G1W267_9BACT</name>
<gene>
    <name evidence="1" type="ORF">UY48_C0008G0016</name>
</gene>
<dbReference type="AlphaFoldDB" id="A0A0G1W267"/>
<dbReference type="Proteomes" id="UP000034588">
    <property type="component" value="Unassembled WGS sequence"/>
</dbReference>
<evidence type="ECO:0000313" key="2">
    <source>
        <dbReference type="Proteomes" id="UP000034588"/>
    </source>
</evidence>
<organism evidence="1 2">
    <name type="scientific">Candidatus Gottesmanbacteria bacterium GW2011_GWB1_49_7</name>
    <dbReference type="NCBI Taxonomy" id="1618448"/>
    <lineage>
        <taxon>Bacteria</taxon>
        <taxon>Candidatus Gottesmaniibacteriota</taxon>
    </lineage>
</organism>